<keyword evidence="2" id="KW-1185">Reference proteome</keyword>
<evidence type="ECO:0000313" key="1">
    <source>
        <dbReference type="EMBL" id="SOY32619.1"/>
    </source>
</evidence>
<proteinExistence type="predicted"/>
<dbReference type="EMBL" id="OFSM01000059">
    <property type="protein sequence ID" value="SOY32619.1"/>
    <property type="molecule type" value="Genomic_DNA"/>
</dbReference>
<name>A0A2K4ZQ76_9FIRM</name>
<gene>
    <name evidence="1" type="ORF">AMURIS_05384</name>
</gene>
<protein>
    <submittedName>
        <fullName evidence="1">Uncharacterized protein</fullName>
    </submittedName>
</protein>
<dbReference type="AlphaFoldDB" id="A0A2K4ZQ76"/>
<organism evidence="1 2">
    <name type="scientific">Acetatifactor muris</name>
    <dbReference type="NCBI Taxonomy" id="879566"/>
    <lineage>
        <taxon>Bacteria</taxon>
        <taxon>Bacillati</taxon>
        <taxon>Bacillota</taxon>
        <taxon>Clostridia</taxon>
        <taxon>Lachnospirales</taxon>
        <taxon>Lachnospiraceae</taxon>
        <taxon>Acetatifactor</taxon>
    </lineage>
</organism>
<accession>A0A2K4ZQ76</accession>
<dbReference type="Proteomes" id="UP000236311">
    <property type="component" value="Unassembled WGS sequence"/>
</dbReference>
<reference evidence="1 2" key="1">
    <citation type="submission" date="2018-01" db="EMBL/GenBank/DDBJ databases">
        <authorList>
            <person name="Gaut B.S."/>
            <person name="Morton B.R."/>
            <person name="Clegg M.T."/>
            <person name="Duvall M.R."/>
        </authorList>
    </citation>
    <scope>NUCLEOTIDE SEQUENCE [LARGE SCALE GENOMIC DNA]</scope>
    <source>
        <strain evidence="1">GP69</strain>
    </source>
</reference>
<evidence type="ECO:0000313" key="2">
    <source>
        <dbReference type="Proteomes" id="UP000236311"/>
    </source>
</evidence>
<sequence>MKNRIVDEEIILVRYYPNYKTTLAWYQDLDLCKQVDNRDTAYDMDLLKCMYKDLNRHGDLFYVMLNTRTDCAEMCACNRVARLIS</sequence>